<evidence type="ECO:0000313" key="1">
    <source>
        <dbReference type="EMBL" id="CDY21492.1"/>
    </source>
</evidence>
<proteinExistence type="predicted"/>
<organism evidence="2 3">
    <name type="scientific">Brassica napus</name>
    <name type="common">Rape</name>
    <dbReference type="NCBI Taxonomy" id="3708"/>
    <lineage>
        <taxon>Eukaryota</taxon>
        <taxon>Viridiplantae</taxon>
        <taxon>Streptophyta</taxon>
        <taxon>Embryophyta</taxon>
        <taxon>Tracheophyta</taxon>
        <taxon>Spermatophyta</taxon>
        <taxon>Magnoliopsida</taxon>
        <taxon>eudicotyledons</taxon>
        <taxon>Gunneridae</taxon>
        <taxon>Pentapetalae</taxon>
        <taxon>rosids</taxon>
        <taxon>malvids</taxon>
        <taxon>Brassicales</taxon>
        <taxon>Brassicaceae</taxon>
        <taxon>Brassiceae</taxon>
        <taxon>Brassica</taxon>
    </lineage>
</organism>
<protein>
    <submittedName>
        <fullName evidence="2">BnaAnng30160D protein</fullName>
    </submittedName>
    <submittedName>
        <fullName evidence="1">BnaC03g27050D protein</fullName>
    </submittedName>
</protein>
<dbReference type="EMBL" id="LK039238">
    <property type="protein sequence ID" value="CDY69358.1"/>
    <property type="molecule type" value="Genomic_DNA"/>
</dbReference>
<dbReference type="AlphaFoldDB" id="A0A078JP74"/>
<reference evidence="2" key="2">
    <citation type="submission" date="2014-06" db="EMBL/GenBank/DDBJ databases">
        <authorList>
            <person name="Genoscope - CEA"/>
        </authorList>
    </citation>
    <scope>NUCLEOTIDE SEQUENCE</scope>
</reference>
<evidence type="ECO:0000313" key="2">
    <source>
        <dbReference type="EMBL" id="CDY69358.1"/>
    </source>
</evidence>
<reference evidence="2 3" key="1">
    <citation type="journal article" date="2014" name="Science">
        <title>Plant genetics. Early allopolyploid evolution in the post-Neolithic Brassica napus oilseed genome.</title>
        <authorList>
            <person name="Chalhoub B."/>
            <person name="Denoeud F."/>
            <person name="Liu S."/>
            <person name="Parkin I.A."/>
            <person name="Tang H."/>
            <person name="Wang X."/>
            <person name="Chiquet J."/>
            <person name="Belcram H."/>
            <person name="Tong C."/>
            <person name="Samans B."/>
            <person name="Correa M."/>
            <person name="Da Silva C."/>
            <person name="Just J."/>
            <person name="Falentin C."/>
            <person name="Koh C.S."/>
            <person name="Le Clainche I."/>
            <person name="Bernard M."/>
            <person name="Bento P."/>
            <person name="Noel B."/>
            <person name="Labadie K."/>
            <person name="Alberti A."/>
            <person name="Charles M."/>
            <person name="Arnaud D."/>
            <person name="Guo H."/>
            <person name="Daviaud C."/>
            <person name="Alamery S."/>
            <person name="Jabbari K."/>
            <person name="Zhao M."/>
            <person name="Edger P.P."/>
            <person name="Chelaifa H."/>
            <person name="Tack D."/>
            <person name="Lassalle G."/>
            <person name="Mestiri I."/>
            <person name="Schnel N."/>
            <person name="Le Paslier M.C."/>
            <person name="Fan G."/>
            <person name="Renault V."/>
            <person name="Bayer P.E."/>
            <person name="Golicz A.A."/>
            <person name="Manoli S."/>
            <person name="Lee T.H."/>
            <person name="Thi V.H."/>
            <person name="Chalabi S."/>
            <person name="Hu Q."/>
            <person name="Fan C."/>
            <person name="Tollenaere R."/>
            <person name="Lu Y."/>
            <person name="Battail C."/>
            <person name="Shen J."/>
            <person name="Sidebottom C.H."/>
            <person name="Wang X."/>
            <person name="Canaguier A."/>
            <person name="Chauveau A."/>
            <person name="Berard A."/>
            <person name="Deniot G."/>
            <person name="Guan M."/>
            <person name="Liu Z."/>
            <person name="Sun F."/>
            <person name="Lim Y.P."/>
            <person name="Lyons E."/>
            <person name="Town C.D."/>
            <person name="Bancroft I."/>
            <person name="Wang X."/>
            <person name="Meng J."/>
            <person name="Ma J."/>
            <person name="Pires J.C."/>
            <person name="King G.J."/>
            <person name="Brunel D."/>
            <person name="Delourme R."/>
            <person name="Renard M."/>
            <person name="Aury J.M."/>
            <person name="Adams K.L."/>
            <person name="Batley J."/>
            <person name="Snowdon R.J."/>
            <person name="Tost J."/>
            <person name="Edwards D."/>
            <person name="Zhou Y."/>
            <person name="Hua W."/>
            <person name="Sharpe A.G."/>
            <person name="Paterson A.H."/>
            <person name="Guan C."/>
            <person name="Wincker P."/>
        </authorList>
    </citation>
    <scope>NUCLEOTIDE SEQUENCE [LARGE SCALE GENOMIC DNA]</scope>
    <source>
        <strain evidence="3">cv. Darmor-bzh</strain>
    </source>
</reference>
<dbReference type="PaxDb" id="3708-A0A078JP74"/>
<name>A0A078JP74_BRANA</name>
<sequence>MQVQAARDRIRVIPLR</sequence>
<keyword evidence="3" id="KW-1185">Reference proteome</keyword>
<evidence type="ECO:0000313" key="3">
    <source>
        <dbReference type="Proteomes" id="UP000028999"/>
    </source>
</evidence>
<dbReference type="Proteomes" id="UP000028999">
    <property type="component" value="Unassembled WGS sequence"/>
</dbReference>
<dbReference type="EMBL" id="LK032121">
    <property type="protein sequence ID" value="CDY21492.1"/>
    <property type="molecule type" value="Genomic_DNA"/>
</dbReference>
<gene>
    <name evidence="2" type="primary">BnaAnng30160D</name>
    <name evidence="1" type="synonym">BnaC03g27050D</name>
    <name evidence="1" type="ORF">GSBRNA2T00015921001</name>
    <name evidence="2" type="ORF">GSBRNA2T00087032001</name>
</gene>
<accession>A0A078JP74</accession>